<dbReference type="InterPro" id="IPR000888">
    <property type="entry name" value="RmlC-like"/>
</dbReference>
<comment type="subunit">
    <text evidence="7">Homodimer.</text>
</comment>
<comment type="similarity">
    <text evidence="7">Belongs to the dTDP-4-dehydrorhamnose 3,5-epimerase family.</text>
</comment>
<feature type="site" description="Participates in a stacking interaction with the thymidine ring of dTDP-4-oxo-6-deoxyglucose" evidence="6">
    <location>
        <position position="138"/>
    </location>
</feature>
<gene>
    <name evidence="8" type="ORF">BG55_06720</name>
</gene>
<evidence type="ECO:0000313" key="9">
    <source>
        <dbReference type="Proteomes" id="UP000019918"/>
    </source>
</evidence>
<evidence type="ECO:0000256" key="3">
    <source>
        <dbReference type="ARBA" id="ARBA00012098"/>
    </source>
</evidence>
<dbReference type="CDD" id="cd00438">
    <property type="entry name" value="cupin_RmlC"/>
    <property type="match status" value="1"/>
</dbReference>
<dbReference type="UniPathway" id="UPA00124"/>
<evidence type="ECO:0000256" key="5">
    <source>
        <dbReference type="PIRSR" id="PIRSR600888-1"/>
    </source>
</evidence>
<evidence type="ECO:0000256" key="6">
    <source>
        <dbReference type="PIRSR" id="PIRSR600888-3"/>
    </source>
</evidence>
<comment type="pathway">
    <text evidence="7">Carbohydrate biosynthesis; dTDP-L-rhamnose biosynthesis.</text>
</comment>
<dbReference type="NCBIfam" id="TIGR01221">
    <property type="entry name" value="rmlC"/>
    <property type="match status" value="1"/>
</dbReference>
<comment type="function">
    <text evidence="2 7">Catalyzes the epimerization of the C3' and C5'positions of dTDP-6-deoxy-D-xylo-4-hexulose, forming dTDP-6-deoxy-L-lyxo-4-hexulose.</text>
</comment>
<dbReference type="PATRIC" id="fig|69222.5.peg.1386"/>
<comment type="caution">
    <text evidence="8">The sequence shown here is derived from an EMBL/GenBank/DDBJ whole genome shotgun (WGS) entry which is preliminary data.</text>
</comment>
<name>A0A014MDZ4_9GAMM</name>
<dbReference type="Gene3D" id="2.60.120.10">
    <property type="entry name" value="Jelly Rolls"/>
    <property type="match status" value="1"/>
</dbReference>
<dbReference type="PANTHER" id="PTHR21047">
    <property type="entry name" value="DTDP-6-DEOXY-D-GLUCOSE-3,5 EPIMERASE"/>
    <property type="match status" value="1"/>
</dbReference>
<dbReference type="InterPro" id="IPR014710">
    <property type="entry name" value="RmlC-like_jellyroll"/>
</dbReference>
<dbReference type="AlphaFoldDB" id="A0A014MDZ4"/>
<keyword evidence="7" id="KW-0413">Isomerase</keyword>
<evidence type="ECO:0000256" key="2">
    <source>
        <dbReference type="ARBA" id="ARBA00001997"/>
    </source>
</evidence>
<feature type="active site" description="Proton donor" evidence="5">
    <location>
        <position position="132"/>
    </location>
</feature>
<organism evidence="8 9">
    <name type="scientific">Erwinia mallotivora</name>
    <dbReference type="NCBI Taxonomy" id="69222"/>
    <lineage>
        <taxon>Bacteria</taxon>
        <taxon>Pseudomonadati</taxon>
        <taxon>Pseudomonadota</taxon>
        <taxon>Gammaproteobacteria</taxon>
        <taxon>Enterobacterales</taxon>
        <taxon>Erwiniaceae</taxon>
        <taxon>Erwinia</taxon>
    </lineage>
</organism>
<dbReference type="GO" id="GO:0005829">
    <property type="term" value="C:cytosol"/>
    <property type="evidence" value="ECO:0007669"/>
    <property type="project" value="TreeGrafter"/>
</dbReference>
<evidence type="ECO:0000256" key="1">
    <source>
        <dbReference type="ARBA" id="ARBA00001298"/>
    </source>
</evidence>
<dbReference type="SUPFAM" id="SSF51182">
    <property type="entry name" value="RmlC-like cupins"/>
    <property type="match status" value="1"/>
</dbReference>
<dbReference type="STRING" id="69222.BG55_06720"/>
<dbReference type="RefSeq" id="WP_034935621.1">
    <property type="nucleotide sequence ID" value="NZ_JFHN01000034.1"/>
</dbReference>
<dbReference type="Pfam" id="PF00908">
    <property type="entry name" value="dTDP_sugar_isom"/>
    <property type="match status" value="1"/>
</dbReference>
<feature type="active site" description="Proton acceptor" evidence="5">
    <location>
        <position position="62"/>
    </location>
</feature>
<protein>
    <recommendedName>
        <fullName evidence="4 7">dTDP-4-dehydrorhamnose 3,5-epimerase</fullName>
        <ecNumber evidence="3 7">5.1.3.13</ecNumber>
    </recommendedName>
    <alternativeName>
        <fullName evidence="7">Thymidine diphospho-4-keto-rhamnose 3,5-epimerase</fullName>
    </alternativeName>
</protein>
<accession>A0A014MDZ4</accession>
<dbReference type="InterPro" id="IPR011051">
    <property type="entry name" value="RmlC_Cupin_sf"/>
</dbReference>
<evidence type="ECO:0000313" key="8">
    <source>
        <dbReference type="EMBL" id="EXU76274.1"/>
    </source>
</evidence>
<sequence length="180" mass="20482">MKMTETPIIGAWHIEATPFVDPRGSFTRTFCQRTFAAHGLETTFVQCNLSRNRHKATLRGLHLQTGEQSEVKLVRAVSGRIFDVAVDLRPDSPSFLRWHGIELSAGQQNAFYIPRGCAHGFITLEENSDLLYQVSHEYAPGHERGYRWDDPAFAIDWPLQPDIISDKDRANADFQLNQAR</sequence>
<dbReference type="OrthoDB" id="9800680at2"/>
<evidence type="ECO:0000256" key="7">
    <source>
        <dbReference type="RuleBase" id="RU364069"/>
    </source>
</evidence>
<reference evidence="8 9" key="1">
    <citation type="submission" date="2014-02" db="EMBL/GenBank/DDBJ databases">
        <title>Draft genome of Erwinia mallotivora strain BT-MARDI, a papaya dieback pathogen.</title>
        <authorList>
            <person name="Redzuan R."/>
            <person name="Abu Bakar N."/>
            <person name="Badrun R."/>
            <person name="Mohd Raih M.F."/>
            <person name="Rozano L."/>
            <person name="Mat Amin N."/>
        </authorList>
    </citation>
    <scope>NUCLEOTIDE SEQUENCE [LARGE SCALE GENOMIC DNA]</scope>
    <source>
        <strain evidence="8 9">BT-MARDI</strain>
    </source>
</reference>
<dbReference type="GO" id="GO:0000271">
    <property type="term" value="P:polysaccharide biosynthetic process"/>
    <property type="evidence" value="ECO:0007669"/>
    <property type="project" value="TreeGrafter"/>
</dbReference>
<dbReference type="PANTHER" id="PTHR21047:SF2">
    <property type="entry name" value="THYMIDINE DIPHOSPHO-4-KETO-RHAMNOSE 3,5-EPIMERASE"/>
    <property type="match status" value="1"/>
</dbReference>
<dbReference type="Proteomes" id="UP000019918">
    <property type="component" value="Unassembled WGS sequence"/>
</dbReference>
<dbReference type="GO" id="GO:0019305">
    <property type="term" value="P:dTDP-rhamnose biosynthetic process"/>
    <property type="evidence" value="ECO:0007669"/>
    <property type="project" value="UniProtKB-UniRule"/>
</dbReference>
<comment type="catalytic activity">
    <reaction evidence="1 7">
        <text>dTDP-4-dehydro-6-deoxy-alpha-D-glucose = dTDP-4-dehydro-beta-L-rhamnose</text>
        <dbReference type="Rhea" id="RHEA:16969"/>
        <dbReference type="ChEBI" id="CHEBI:57649"/>
        <dbReference type="ChEBI" id="CHEBI:62830"/>
        <dbReference type="EC" id="5.1.3.13"/>
    </reaction>
</comment>
<dbReference type="EC" id="5.1.3.13" evidence="3 7"/>
<keyword evidence="9" id="KW-1185">Reference proteome</keyword>
<dbReference type="GO" id="GO:0008830">
    <property type="term" value="F:dTDP-4-dehydrorhamnose 3,5-epimerase activity"/>
    <property type="evidence" value="ECO:0007669"/>
    <property type="project" value="UniProtKB-UniRule"/>
</dbReference>
<proteinExistence type="inferred from homology"/>
<evidence type="ECO:0000256" key="4">
    <source>
        <dbReference type="ARBA" id="ARBA00019595"/>
    </source>
</evidence>
<dbReference type="EMBL" id="JFHN01000034">
    <property type="protein sequence ID" value="EXU76274.1"/>
    <property type="molecule type" value="Genomic_DNA"/>
</dbReference>